<feature type="region of interest" description="Disordered" evidence="1">
    <location>
        <begin position="24"/>
        <end position="70"/>
    </location>
</feature>
<organism evidence="2 3">
    <name type="scientific">Alistipes senegalensis JC50</name>
    <dbReference type="NCBI Taxonomy" id="1033732"/>
    <lineage>
        <taxon>Bacteria</taxon>
        <taxon>Pseudomonadati</taxon>
        <taxon>Bacteroidota</taxon>
        <taxon>Bacteroidia</taxon>
        <taxon>Bacteroidales</taxon>
        <taxon>Rikenellaceae</taxon>
        <taxon>Alistipes</taxon>
    </lineage>
</organism>
<dbReference type="Pfam" id="PF11888">
    <property type="entry name" value="DUF3408"/>
    <property type="match status" value="1"/>
</dbReference>
<protein>
    <submittedName>
        <fullName evidence="2">DUF3408 domain-containing protein</fullName>
    </submittedName>
</protein>
<sequence>MAKKTKVEVDEGLVRQVIAGQLPLTTKVTREIEDPAQQEPQAEPDVAARDSGEETQDSPAPAPEPRRRRTMVIPDFEQTYMTRHDIHVRSALYVSIDTKRKVLDVVKKIGSEYMTATSYVENIVRQHLELYKDDINRIYKQKSTKNLI</sequence>
<name>A0ABY5VAF2_9BACT</name>
<gene>
    <name evidence="2" type="ORF">NQ519_03085</name>
</gene>
<dbReference type="InterPro" id="IPR021823">
    <property type="entry name" value="DUF3408"/>
</dbReference>
<accession>A0ABY5VAF2</accession>
<evidence type="ECO:0000256" key="1">
    <source>
        <dbReference type="SAM" id="MobiDB-lite"/>
    </source>
</evidence>
<dbReference type="EMBL" id="CP102252">
    <property type="protein sequence ID" value="UWN65841.1"/>
    <property type="molecule type" value="Genomic_DNA"/>
</dbReference>
<dbReference type="RefSeq" id="WP_019149528.1">
    <property type="nucleotide sequence ID" value="NZ_CP102252.1"/>
</dbReference>
<proteinExistence type="predicted"/>
<reference evidence="2" key="1">
    <citation type="journal article" date="2022" name="Cell">
        <title>Design, construction, and in vivo augmentation of a complex gut microbiome.</title>
        <authorList>
            <person name="Cheng A.G."/>
            <person name="Ho P.Y."/>
            <person name="Aranda-Diaz A."/>
            <person name="Jain S."/>
            <person name="Yu F.B."/>
            <person name="Meng X."/>
            <person name="Wang M."/>
            <person name="Iakiviak M."/>
            <person name="Nagashima K."/>
            <person name="Zhao A."/>
            <person name="Murugkar P."/>
            <person name="Patil A."/>
            <person name="Atabakhsh K."/>
            <person name="Weakley A."/>
            <person name="Yan J."/>
            <person name="Brumbaugh A.R."/>
            <person name="Higginbottom S."/>
            <person name="Dimas A."/>
            <person name="Shiver A.L."/>
            <person name="Deutschbauer A."/>
            <person name="Neff N."/>
            <person name="Sonnenburg J.L."/>
            <person name="Huang K.C."/>
            <person name="Fischbach M.A."/>
        </authorList>
    </citation>
    <scope>NUCLEOTIDE SEQUENCE</scope>
    <source>
        <strain evidence="2">JC50</strain>
    </source>
</reference>
<dbReference type="Proteomes" id="UP001058267">
    <property type="component" value="Chromosome"/>
</dbReference>
<keyword evidence="3" id="KW-1185">Reference proteome</keyword>
<evidence type="ECO:0000313" key="2">
    <source>
        <dbReference type="EMBL" id="UWN65841.1"/>
    </source>
</evidence>
<evidence type="ECO:0000313" key="3">
    <source>
        <dbReference type="Proteomes" id="UP001058267"/>
    </source>
</evidence>